<protein>
    <submittedName>
        <fullName evidence="1">Uncharacterized protein</fullName>
    </submittedName>
</protein>
<keyword evidence="2" id="KW-1185">Reference proteome</keyword>
<accession>A0A931GWZ3</accession>
<name>A0A931GWZ3_9BACT</name>
<proteinExistence type="predicted"/>
<dbReference type="Proteomes" id="UP000628448">
    <property type="component" value="Unassembled WGS sequence"/>
</dbReference>
<reference evidence="1" key="1">
    <citation type="submission" date="2020-11" db="EMBL/GenBank/DDBJ databases">
        <title>Bacterial whole genome sequence for Panacibacter sp. DH6.</title>
        <authorList>
            <person name="Le V."/>
            <person name="Ko S."/>
            <person name="Ahn C.-Y."/>
            <person name="Oh H.-M."/>
        </authorList>
    </citation>
    <scope>NUCLEOTIDE SEQUENCE</scope>
    <source>
        <strain evidence="1">DH6</strain>
    </source>
</reference>
<dbReference type="AlphaFoldDB" id="A0A931GWZ3"/>
<comment type="caution">
    <text evidence="1">The sequence shown here is derived from an EMBL/GenBank/DDBJ whole genome shotgun (WGS) entry which is preliminary data.</text>
</comment>
<organism evidence="1 2">
    <name type="scientific">Panacibacter microcysteis</name>
    <dbReference type="NCBI Taxonomy" id="2793269"/>
    <lineage>
        <taxon>Bacteria</taxon>
        <taxon>Pseudomonadati</taxon>
        <taxon>Bacteroidota</taxon>
        <taxon>Chitinophagia</taxon>
        <taxon>Chitinophagales</taxon>
        <taxon>Chitinophagaceae</taxon>
        <taxon>Panacibacter</taxon>
    </lineage>
</organism>
<evidence type="ECO:0000313" key="1">
    <source>
        <dbReference type="EMBL" id="MBG9374759.1"/>
    </source>
</evidence>
<dbReference type="RefSeq" id="WP_196988852.1">
    <property type="nucleotide sequence ID" value="NZ_JADWYR010000001.1"/>
</dbReference>
<evidence type="ECO:0000313" key="2">
    <source>
        <dbReference type="Proteomes" id="UP000628448"/>
    </source>
</evidence>
<dbReference type="EMBL" id="JADWYR010000001">
    <property type="protein sequence ID" value="MBG9374759.1"/>
    <property type="molecule type" value="Genomic_DNA"/>
</dbReference>
<sequence length="277" mass="32377">MEDFENMSEEERLKAENDFLKMKLMLEKGATFEKTDPEVELPADFENKFLKNILEFEKQFDQHKTTTVFDKIGRPAQFKPVNDIPDEAIEDEWLALYNYLIEHGIEVSVNNPAVTSRELYRFTTEDLFEYETDDVTIPGMVSGFVYDDFYPDYEFENSRAALEDGIKIIFSRQPVETLHGYANKITLNDHKDLSEEKFKLIINRFKDAFEDIILNATTVEQCVIEETACTVKGTYSATATLVNETINWNDEWSVIFHFDDNLGYWEIVTVLIQNIRF</sequence>
<gene>
    <name evidence="1" type="ORF">I5907_00805</name>
</gene>